<sequence length="398" mass="44302">MSQTVKTGLTVSSSSFPSNLTPAVEHQAHSDGTDDWTVPDDVKRHPYFVEIKTSVADALKELDQKIRSGDRGHHLLSSKKPRSLFGRIVQAGRVGLWEVNGRPIMSMRPGKYWNWSPRHTWRGTTDVTNPIDFLGLTAAQVFVIRNGGFVAYGAEGRFKVLAVADTLDLDRPRTSDQVKVTVATFFNVPANNVVILQRGNSLILLPAGQHVITNPNTTFRGLFSLGERQIKFKTQPAYTVEGVPVILNVNLRYRVFDPLALTSHYDDPFQALANPCQVSVNAVVSRLSYQQFMRSQKIGGDVPDVQHTPWLEAFKAESLVELSQQAAAHGIKILSFDVLDRELEGALGKDLEKQSEQVLRNQVQATQIELQNHINTETQRGKLEISEVEADQVKTKAE</sequence>
<gene>
    <name evidence="3" type="ORF">BDK51DRAFT_38531</name>
</gene>
<evidence type="ECO:0000313" key="3">
    <source>
        <dbReference type="EMBL" id="RKO87293.1"/>
    </source>
</evidence>
<dbReference type="SUPFAM" id="SSF117892">
    <property type="entry name" value="Band 7/SPFH domain"/>
    <property type="match status" value="1"/>
</dbReference>
<dbReference type="Pfam" id="PF01145">
    <property type="entry name" value="Band_7"/>
    <property type="match status" value="1"/>
</dbReference>
<dbReference type="EMBL" id="KZ997535">
    <property type="protein sequence ID" value="RKO87293.1"/>
    <property type="molecule type" value="Genomic_DNA"/>
</dbReference>
<proteinExistence type="predicted"/>
<feature type="region of interest" description="Disordered" evidence="1">
    <location>
        <begin position="1"/>
        <end position="37"/>
    </location>
</feature>
<dbReference type="Gene3D" id="3.30.479.30">
    <property type="entry name" value="Band 7 domain"/>
    <property type="match status" value="1"/>
</dbReference>
<feature type="domain" description="Band 7" evidence="2">
    <location>
        <begin position="190"/>
        <end position="367"/>
    </location>
</feature>
<name>A0A4P9W7B9_9FUNG</name>
<evidence type="ECO:0000259" key="2">
    <source>
        <dbReference type="Pfam" id="PF01145"/>
    </source>
</evidence>
<evidence type="ECO:0000256" key="1">
    <source>
        <dbReference type="SAM" id="MobiDB-lite"/>
    </source>
</evidence>
<dbReference type="AlphaFoldDB" id="A0A4P9W7B9"/>
<reference evidence="4" key="1">
    <citation type="journal article" date="2018" name="Nat. Microbiol.">
        <title>Leveraging single-cell genomics to expand the fungal tree of life.</title>
        <authorList>
            <person name="Ahrendt S.R."/>
            <person name="Quandt C.A."/>
            <person name="Ciobanu D."/>
            <person name="Clum A."/>
            <person name="Salamov A."/>
            <person name="Andreopoulos B."/>
            <person name="Cheng J.F."/>
            <person name="Woyke T."/>
            <person name="Pelin A."/>
            <person name="Henrissat B."/>
            <person name="Reynolds N.K."/>
            <person name="Benny G.L."/>
            <person name="Smith M.E."/>
            <person name="James T.Y."/>
            <person name="Grigoriev I.V."/>
        </authorList>
    </citation>
    <scope>NUCLEOTIDE SEQUENCE [LARGE SCALE GENOMIC DNA]</scope>
</reference>
<dbReference type="InterPro" id="IPR001107">
    <property type="entry name" value="Band_7"/>
</dbReference>
<keyword evidence="4" id="KW-1185">Reference proteome</keyword>
<feature type="compositionally biased region" description="Polar residues" evidence="1">
    <location>
        <begin position="1"/>
        <end position="21"/>
    </location>
</feature>
<dbReference type="InterPro" id="IPR036013">
    <property type="entry name" value="Band_7/SPFH_dom_sf"/>
</dbReference>
<protein>
    <recommendedName>
        <fullName evidence="2">Band 7 domain-containing protein</fullName>
    </recommendedName>
</protein>
<organism evidence="3 4">
    <name type="scientific">Blyttiomyces helicus</name>
    <dbReference type="NCBI Taxonomy" id="388810"/>
    <lineage>
        <taxon>Eukaryota</taxon>
        <taxon>Fungi</taxon>
        <taxon>Fungi incertae sedis</taxon>
        <taxon>Chytridiomycota</taxon>
        <taxon>Chytridiomycota incertae sedis</taxon>
        <taxon>Chytridiomycetes</taxon>
        <taxon>Chytridiomycetes incertae sedis</taxon>
        <taxon>Blyttiomyces</taxon>
    </lineage>
</organism>
<dbReference type="Proteomes" id="UP000269721">
    <property type="component" value="Unassembled WGS sequence"/>
</dbReference>
<dbReference type="OrthoDB" id="6738456at2759"/>
<accession>A0A4P9W7B9</accession>
<evidence type="ECO:0000313" key="4">
    <source>
        <dbReference type="Proteomes" id="UP000269721"/>
    </source>
</evidence>